<accession>A0A0L0FQK4</accession>
<dbReference type="AlphaFoldDB" id="A0A0L0FQK4"/>
<evidence type="ECO:0000313" key="1">
    <source>
        <dbReference type="EMBL" id="KNC78989.1"/>
    </source>
</evidence>
<organism evidence="1 2">
    <name type="scientific">Sphaeroforma arctica JP610</name>
    <dbReference type="NCBI Taxonomy" id="667725"/>
    <lineage>
        <taxon>Eukaryota</taxon>
        <taxon>Ichthyosporea</taxon>
        <taxon>Ichthyophonida</taxon>
        <taxon>Sphaeroforma</taxon>
    </lineage>
</organism>
<reference evidence="1 2" key="1">
    <citation type="submission" date="2011-02" db="EMBL/GenBank/DDBJ databases">
        <title>The Genome Sequence of Sphaeroforma arctica JP610.</title>
        <authorList>
            <consortium name="The Broad Institute Genome Sequencing Platform"/>
            <person name="Russ C."/>
            <person name="Cuomo C."/>
            <person name="Young S.K."/>
            <person name="Zeng Q."/>
            <person name="Gargeya S."/>
            <person name="Alvarado L."/>
            <person name="Berlin A."/>
            <person name="Chapman S.B."/>
            <person name="Chen Z."/>
            <person name="Freedman E."/>
            <person name="Gellesch M."/>
            <person name="Goldberg J."/>
            <person name="Griggs A."/>
            <person name="Gujja S."/>
            <person name="Heilman E."/>
            <person name="Heiman D."/>
            <person name="Howarth C."/>
            <person name="Mehta T."/>
            <person name="Neiman D."/>
            <person name="Pearson M."/>
            <person name="Roberts A."/>
            <person name="Saif S."/>
            <person name="Shea T."/>
            <person name="Shenoy N."/>
            <person name="Sisk P."/>
            <person name="Stolte C."/>
            <person name="Sykes S."/>
            <person name="White J."/>
            <person name="Yandava C."/>
            <person name="Burger G."/>
            <person name="Gray M.W."/>
            <person name="Holland P.W.H."/>
            <person name="King N."/>
            <person name="Lang F.B.F."/>
            <person name="Roger A.J."/>
            <person name="Ruiz-Trillo I."/>
            <person name="Haas B."/>
            <person name="Nusbaum C."/>
            <person name="Birren B."/>
        </authorList>
    </citation>
    <scope>NUCLEOTIDE SEQUENCE [LARGE SCALE GENOMIC DNA]</scope>
    <source>
        <strain evidence="1 2">JP610</strain>
    </source>
</reference>
<proteinExistence type="predicted"/>
<sequence>MVFPLQPNIHNYNQTKLQLHSYVEVIKTTADTFLQSGTEIPGPPKWRYICIARVVSTIHTVPPTTELLDAKAKCTYRPRATPVPANAQTSSVTQNKGREYFATSWNVFHVDLHTGLPAFPTGYAYNIKYVDANSGQPFIYPLNHKDDTSATLDLFYTDIGKTTSQISENSNAIVVEILSPRILPVSTHSSTLSSLGEDHIEVCE</sequence>
<keyword evidence="2" id="KW-1185">Reference proteome</keyword>
<dbReference type="EMBL" id="KQ242384">
    <property type="protein sequence ID" value="KNC78989.1"/>
    <property type="molecule type" value="Genomic_DNA"/>
</dbReference>
<name>A0A0L0FQK4_9EUKA</name>
<protein>
    <submittedName>
        <fullName evidence="1">Uncharacterized protein</fullName>
    </submittedName>
</protein>
<gene>
    <name evidence="1" type="ORF">SARC_08604</name>
</gene>
<dbReference type="RefSeq" id="XP_014152891.1">
    <property type="nucleotide sequence ID" value="XM_014297416.1"/>
</dbReference>
<dbReference type="Proteomes" id="UP000054560">
    <property type="component" value="Unassembled WGS sequence"/>
</dbReference>
<evidence type="ECO:0000313" key="2">
    <source>
        <dbReference type="Proteomes" id="UP000054560"/>
    </source>
</evidence>
<dbReference type="GeneID" id="25909108"/>